<keyword evidence="2 10" id="KW-0004">4Fe-4S</keyword>
<evidence type="ECO:0000256" key="11">
    <source>
        <dbReference type="PIRSR" id="PIRSR000068-1"/>
    </source>
</evidence>
<name>A0A075HPW2_9ARCH</name>
<comment type="function">
    <text evidence="10">Ferredoxins are iron-sulfur proteins that transfer electrons in a wide variety of metabolic reactions.</text>
</comment>
<dbReference type="InterPro" id="IPR017896">
    <property type="entry name" value="4Fe4S_Fe-S-bd"/>
</dbReference>
<keyword evidence="8 10" id="KW-0411">Iron-sulfur</keyword>
<feature type="binding site" evidence="11">
    <location>
        <position position="20"/>
    </location>
    <ligand>
        <name>Zn(2+)</name>
        <dbReference type="ChEBI" id="CHEBI:29105"/>
    </ligand>
</feature>
<feature type="domain" description="4Fe-4S ferredoxin-type" evidence="12">
    <location>
        <begin position="56"/>
        <end position="85"/>
    </location>
</feature>
<protein>
    <recommendedName>
        <fullName evidence="10">Zinc-containing ferredoxin</fullName>
    </recommendedName>
</protein>
<organism evidence="13">
    <name type="scientific">uncultured marine thaumarchaeote KM3_74_C10</name>
    <dbReference type="NCBI Taxonomy" id="1456270"/>
    <lineage>
        <taxon>Archaea</taxon>
        <taxon>Nitrososphaerota</taxon>
        <taxon>environmental samples</taxon>
    </lineage>
</organism>
<dbReference type="Gene3D" id="3.30.70.20">
    <property type="match status" value="1"/>
</dbReference>
<dbReference type="PROSITE" id="PS00198">
    <property type="entry name" value="4FE4S_FER_1"/>
    <property type="match status" value="1"/>
</dbReference>
<comment type="cofactor">
    <cofactor evidence="10 11">
        <name>[3Fe-4S] cluster</name>
        <dbReference type="ChEBI" id="CHEBI:21137"/>
    </cofactor>
    <text evidence="10 11">Binds 1 [3Fe-4S] cluster.</text>
</comment>
<keyword evidence="4" id="KW-0677">Repeat</keyword>
<evidence type="ECO:0000256" key="2">
    <source>
        <dbReference type="ARBA" id="ARBA00022485"/>
    </source>
</evidence>
<comment type="cofactor">
    <cofactor evidence="10 11">
        <name>[4Fe-4S] cluster</name>
        <dbReference type="ChEBI" id="CHEBI:49883"/>
    </cofactor>
    <text evidence="10 11">Binds 1 [4Fe-4S] cluster.</text>
</comment>
<feature type="binding site" evidence="11">
    <location>
        <position position="71"/>
    </location>
    <ligand>
        <name>[3Fe-4S] cluster</name>
        <dbReference type="ChEBI" id="CHEBI:21137"/>
    </ligand>
</feature>
<dbReference type="GO" id="GO:0016491">
    <property type="term" value="F:oxidoreductase activity"/>
    <property type="evidence" value="ECO:0007669"/>
    <property type="project" value="UniProtKB-ARBA"/>
</dbReference>
<keyword evidence="1 10" id="KW-0813">Transport</keyword>
<feature type="domain" description="4Fe-4S ferredoxin-type" evidence="12">
    <location>
        <begin position="100"/>
        <end position="129"/>
    </location>
</feature>
<dbReference type="InterPro" id="IPR017900">
    <property type="entry name" value="4Fe4S_Fe_S_CS"/>
</dbReference>
<dbReference type="GO" id="GO:0008270">
    <property type="term" value="F:zinc ion binding"/>
    <property type="evidence" value="ECO:0007669"/>
    <property type="project" value="InterPro"/>
</dbReference>
<feature type="binding site" evidence="11">
    <location>
        <position position="119"/>
    </location>
    <ligand>
        <name>[3Fe-4S] cluster</name>
        <dbReference type="ChEBI" id="CHEBI:21137"/>
    </ligand>
</feature>
<dbReference type="GO" id="GO:0051539">
    <property type="term" value="F:4 iron, 4 sulfur cluster binding"/>
    <property type="evidence" value="ECO:0007669"/>
    <property type="project" value="UniProtKB-KW"/>
</dbReference>
<keyword evidence="7 10" id="KW-0408">Iron</keyword>
<dbReference type="GO" id="GO:0051538">
    <property type="term" value="F:3 iron, 4 sulfur cluster binding"/>
    <property type="evidence" value="ECO:0007669"/>
    <property type="project" value="UniProtKB-KW"/>
</dbReference>
<evidence type="ECO:0000256" key="7">
    <source>
        <dbReference type="ARBA" id="ARBA00023004"/>
    </source>
</evidence>
<keyword evidence="9 10" id="KW-0003">3Fe-4S</keyword>
<dbReference type="Pfam" id="PF13237">
    <property type="entry name" value="Fer4_10"/>
    <property type="match status" value="1"/>
</dbReference>
<comment type="cofactor">
    <cofactor evidence="10 11">
        <name>Zn(2+)</name>
        <dbReference type="ChEBI" id="CHEBI:29105"/>
    </cofactor>
    <text evidence="10 11">Binds 1 zinc ion.</text>
</comment>
<accession>A0A075HPW2</accession>
<evidence type="ECO:0000256" key="3">
    <source>
        <dbReference type="ARBA" id="ARBA00022723"/>
    </source>
</evidence>
<dbReference type="PIRSF" id="PIRSF000068">
    <property type="entry name" value="Zn_Fdx_Sulfol"/>
    <property type="match status" value="1"/>
</dbReference>
<feature type="binding site" evidence="11">
    <location>
        <position position="17"/>
    </location>
    <ligand>
        <name>Zn(2+)</name>
        <dbReference type="ChEBI" id="CHEBI:29105"/>
    </ligand>
</feature>
<keyword evidence="5 10" id="KW-0862">Zinc</keyword>
<feature type="binding site" evidence="11">
    <location>
        <position position="112"/>
    </location>
    <ligand>
        <name>[4Fe-4S] cluster</name>
        <dbReference type="ChEBI" id="CHEBI:49883"/>
    </ligand>
</feature>
<dbReference type="GO" id="GO:0009055">
    <property type="term" value="F:electron transfer activity"/>
    <property type="evidence" value="ECO:0007669"/>
    <property type="project" value="InterPro"/>
</dbReference>
<dbReference type="PANTHER" id="PTHR43687:SF6">
    <property type="entry name" value="L-ASPARTATE SEMIALDEHYDE SULFURTRANSFERASE IRON-SULFUR SUBUNIT"/>
    <property type="match status" value="1"/>
</dbReference>
<evidence type="ECO:0000256" key="4">
    <source>
        <dbReference type="ARBA" id="ARBA00022737"/>
    </source>
</evidence>
<dbReference type="SUPFAM" id="SSF54862">
    <property type="entry name" value="4Fe-4S ferredoxins"/>
    <property type="match status" value="1"/>
</dbReference>
<dbReference type="PANTHER" id="PTHR43687">
    <property type="entry name" value="ADENYLYLSULFATE REDUCTASE, BETA SUBUNIT"/>
    <property type="match status" value="1"/>
</dbReference>
<dbReference type="AlphaFoldDB" id="A0A075HPW2"/>
<evidence type="ECO:0000256" key="9">
    <source>
        <dbReference type="ARBA" id="ARBA00023291"/>
    </source>
</evidence>
<feature type="binding site" evidence="11">
    <location>
        <position position="115"/>
    </location>
    <ligand>
        <name>[4Fe-4S] cluster</name>
        <dbReference type="ChEBI" id="CHEBI:49883"/>
    </ligand>
</feature>
<reference evidence="13" key="1">
    <citation type="journal article" date="2014" name="Genome Biol. Evol.">
        <title>Pangenome evidence for extensive interdomain horizontal transfer affecting lineage core and shell genes in uncultured planktonic thaumarchaeota and euryarchaeota.</title>
        <authorList>
            <person name="Deschamps P."/>
            <person name="Zivanovic Y."/>
            <person name="Moreira D."/>
            <person name="Rodriguez-Valera F."/>
            <person name="Lopez-Garcia P."/>
        </authorList>
    </citation>
    <scope>NUCLEOTIDE SEQUENCE</scope>
</reference>
<keyword evidence="6 10" id="KW-0249">Electron transport</keyword>
<sequence length="140" mass="15427">MPIDDNFFTNLKATEKHTEHYVWGPGKEGEVTKNQEVVEAHEKSGITIKPLGIHGTYVAVDFDDCVADGACLPVCPVACFEWEKNPGKAGQDDRLDYTDKSDPIREADCIFCMACVSVCPTTAIKIDQSLVDVHKRVQLG</sequence>
<evidence type="ECO:0000313" key="13">
    <source>
        <dbReference type="EMBL" id="AIF16442.1"/>
    </source>
</evidence>
<evidence type="ECO:0000256" key="5">
    <source>
        <dbReference type="ARBA" id="ARBA00022833"/>
    </source>
</evidence>
<dbReference type="InterPro" id="IPR009157">
    <property type="entry name" value="Fd_Zn-bd"/>
</dbReference>
<evidence type="ECO:0000259" key="12">
    <source>
        <dbReference type="PROSITE" id="PS51379"/>
    </source>
</evidence>
<evidence type="ECO:0000256" key="10">
    <source>
        <dbReference type="PIRNR" id="PIRNR000068"/>
    </source>
</evidence>
<dbReference type="PROSITE" id="PS51379">
    <property type="entry name" value="4FE4S_FER_2"/>
    <property type="match status" value="2"/>
</dbReference>
<feature type="binding site" evidence="11">
    <location>
        <position position="54"/>
    </location>
    <ligand>
        <name>Zn(2+)</name>
        <dbReference type="ChEBI" id="CHEBI:29105"/>
    </ligand>
</feature>
<proteinExistence type="predicted"/>
<feature type="binding site" evidence="11">
    <location>
        <position position="102"/>
    </location>
    <ligand>
        <name>Zn(2+)</name>
        <dbReference type="ChEBI" id="CHEBI:29105"/>
    </ligand>
</feature>
<keyword evidence="3 10" id="KW-0479">Metal-binding</keyword>
<evidence type="ECO:0000256" key="8">
    <source>
        <dbReference type="ARBA" id="ARBA00023014"/>
    </source>
</evidence>
<dbReference type="EMBL" id="KF901056">
    <property type="protein sequence ID" value="AIF16442.1"/>
    <property type="molecule type" value="Genomic_DNA"/>
</dbReference>
<feature type="binding site" evidence="11">
    <location>
        <position position="75"/>
    </location>
    <ligand>
        <name>[4Fe-4S] cluster</name>
        <dbReference type="ChEBI" id="CHEBI:49883"/>
    </ligand>
</feature>
<dbReference type="InterPro" id="IPR050572">
    <property type="entry name" value="Fe-S_Ferredoxin"/>
</dbReference>
<feature type="binding site" evidence="11">
    <location>
        <position position="109"/>
    </location>
    <ligand>
        <name>[4Fe-4S] cluster</name>
        <dbReference type="ChEBI" id="CHEBI:49883"/>
    </ligand>
</feature>
<evidence type="ECO:0000256" key="6">
    <source>
        <dbReference type="ARBA" id="ARBA00022982"/>
    </source>
</evidence>
<feature type="binding site" evidence="11">
    <location>
        <position position="65"/>
    </location>
    <ligand>
        <name>[3Fe-4S] cluster</name>
        <dbReference type="ChEBI" id="CHEBI:21137"/>
    </ligand>
</feature>
<evidence type="ECO:0000256" key="1">
    <source>
        <dbReference type="ARBA" id="ARBA00022448"/>
    </source>
</evidence>